<evidence type="ECO:0000313" key="2">
    <source>
        <dbReference type="Proteomes" id="UP001305647"/>
    </source>
</evidence>
<dbReference type="AlphaFoldDB" id="A0AAN6Q3S6"/>
<name>A0AAN6Q3S6_9PEZI</name>
<organism evidence="1 2">
    <name type="scientific">Parathielavia hyrcaniae</name>
    <dbReference type="NCBI Taxonomy" id="113614"/>
    <lineage>
        <taxon>Eukaryota</taxon>
        <taxon>Fungi</taxon>
        <taxon>Dikarya</taxon>
        <taxon>Ascomycota</taxon>
        <taxon>Pezizomycotina</taxon>
        <taxon>Sordariomycetes</taxon>
        <taxon>Sordariomycetidae</taxon>
        <taxon>Sordariales</taxon>
        <taxon>Chaetomiaceae</taxon>
        <taxon>Parathielavia</taxon>
    </lineage>
</organism>
<reference evidence="1" key="1">
    <citation type="journal article" date="2023" name="Mol. Phylogenet. Evol.">
        <title>Genome-scale phylogeny and comparative genomics of the fungal order Sordariales.</title>
        <authorList>
            <person name="Hensen N."/>
            <person name="Bonometti L."/>
            <person name="Westerberg I."/>
            <person name="Brannstrom I.O."/>
            <person name="Guillou S."/>
            <person name="Cros-Aarteil S."/>
            <person name="Calhoun S."/>
            <person name="Haridas S."/>
            <person name="Kuo A."/>
            <person name="Mondo S."/>
            <person name="Pangilinan J."/>
            <person name="Riley R."/>
            <person name="LaButti K."/>
            <person name="Andreopoulos B."/>
            <person name="Lipzen A."/>
            <person name="Chen C."/>
            <person name="Yan M."/>
            <person name="Daum C."/>
            <person name="Ng V."/>
            <person name="Clum A."/>
            <person name="Steindorff A."/>
            <person name="Ohm R.A."/>
            <person name="Martin F."/>
            <person name="Silar P."/>
            <person name="Natvig D.O."/>
            <person name="Lalanne C."/>
            <person name="Gautier V."/>
            <person name="Ament-Velasquez S.L."/>
            <person name="Kruys A."/>
            <person name="Hutchinson M.I."/>
            <person name="Powell A.J."/>
            <person name="Barry K."/>
            <person name="Miller A.N."/>
            <person name="Grigoriev I.V."/>
            <person name="Debuchy R."/>
            <person name="Gladieux P."/>
            <person name="Hiltunen Thoren M."/>
            <person name="Johannesson H."/>
        </authorList>
    </citation>
    <scope>NUCLEOTIDE SEQUENCE</scope>
    <source>
        <strain evidence="1">CBS 757.83</strain>
    </source>
</reference>
<sequence length="191" mass="20920">MYQCWYCRVAAVIENGHGSNQTCWLHPSRCALHRPAVPFIPLSMGLCARVSVWKPGFVRHSCEASHTALLRSNLTALAAISWLGMAVVISQRDVVVDELSLPLLGPCGFCNTPLHVDLGPCRFPAVRSLNRSPTHGPGNFPIRRLEMRACSSLFAGFPDLNNSELRKAESRHVTSQLRISIKPGCCCMGPA</sequence>
<reference evidence="1" key="2">
    <citation type="submission" date="2023-05" db="EMBL/GenBank/DDBJ databases">
        <authorList>
            <consortium name="Lawrence Berkeley National Laboratory"/>
            <person name="Steindorff A."/>
            <person name="Hensen N."/>
            <person name="Bonometti L."/>
            <person name="Westerberg I."/>
            <person name="Brannstrom I.O."/>
            <person name="Guillou S."/>
            <person name="Cros-Aarteil S."/>
            <person name="Calhoun S."/>
            <person name="Haridas S."/>
            <person name="Kuo A."/>
            <person name="Mondo S."/>
            <person name="Pangilinan J."/>
            <person name="Riley R."/>
            <person name="Labutti K."/>
            <person name="Andreopoulos B."/>
            <person name="Lipzen A."/>
            <person name="Chen C."/>
            <person name="Yanf M."/>
            <person name="Daum C."/>
            <person name="Ng V."/>
            <person name="Clum A."/>
            <person name="Ohm R."/>
            <person name="Martin F."/>
            <person name="Silar P."/>
            <person name="Natvig D."/>
            <person name="Lalanne C."/>
            <person name="Gautier V."/>
            <person name="Ament-Velasquez S.L."/>
            <person name="Kruys A."/>
            <person name="Hutchinson M.I."/>
            <person name="Powell A.J."/>
            <person name="Barry K."/>
            <person name="Miller A.N."/>
            <person name="Grigoriev I.V."/>
            <person name="Debuchy R."/>
            <person name="Gladieux P."/>
            <person name="Thoren M.H."/>
            <person name="Johannesson H."/>
        </authorList>
    </citation>
    <scope>NUCLEOTIDE SEQUENCE</scope>
    <source>
        <strain evidence="1">CBS 757.83</strain>
    </source>
</reference>
<dbReference type="Proteomes" id="UP001305647">
    <property type="component" value="Unassembled WGS sequence"/>
</dbReference>
<protein>
    <submittedName>
        <fullName evidence="1">Uncharacterized protein</fullName>
    </submittedName>
</protein>
<comment type="caution">
    <text evidence="1">The sequence shown here is derived from an EMBL/GenBank/DDBJ whole genome shotgun (WGS) entry which is preliminary data.</text>
</comment>
<keyword evidence="2" id="KW-1185">Reference proteome</keyword>
<dbReference type="EMBL" id="MU863629">
    <property type="protein sequence ID" value="KAK4103067.1"/>
    <property type="molecule type" value="Genomic_DNA"/>
</dbReference>
<evidence type="ECO:0000313" key="1">
    <source>
        <dbReference type="EMBL" id="KAK4103067.1"/>
    </source>
</evidence>
<proteinExistence type="predicted"/>
<accession>A0AAN6Q3S6</accession>
<gene>
    <name evidence="1" type="ORF">N658DRAFT_299956</name>
</gene>